<dbReference type="EMBL" id="QPGB01000002">
    <property type="protein sequence ID" value="RCS58286.1"/>
    <property type="molecule type" value="Genomic_DNA"/>
</dbReference>
<dbReference type="OrthoDB" id="9796421at2"/>
<protein>
    <submittedName>
        <fullName evidence="9">Cytochrome c</fullName>
    </submittedName>
</protein>
<dbReference type="PROSITE" id="PS51007">
    <property type="entry name" value="CYTC"/>
    <property type="match status" value="1"/>
</dbReference>
<gene>
    <name evidence="9" type="ORF">DU000_05530</name>
</gene>
<evidence type="ECO:0000256" key="7">
    <source>
        <dbReference type="SAM" id="SignalP"/>
    </source>
</evidence>
<feature type="domain" description="Cytochrome c" evidence="8">
    <location>
        <begin position="22"/>
        <end position="108"/>
    </location>
</feature>
<evidence type="ECO:0000313" key="10">
    <source>
        <dbReference type="Proteomes" id="UP000252357"/>
    </source>
</evidence>
<accession>A0A368L3W4</accession>
<evidence type="ECO:0000256" key="2">
    <source>
        <dbReference type="ARBA" id="ARBA00022617"/>
    </source>
</evidence>
<feature type="chain" id="PRO_5016685972" evidence="7">
    <location>
        <begin position="25"/>
        <end position="108"/>
    </location>
</feature>
<reference evidence="9 10" key="1">
    <citation type="journal article" date="2018" name="Int. J. Syst. Evol. Microbiol.">
        <title>Parvibium lacunae gen. nov., sp. nov., a new member of the family Alcaligenaceae isolated from a freshwater pond.</title>
        <authorList>
            <person name="Chen W.M."/>
            <person name="Xie P.B."/>
            <person name="Hsu M.Y."/>
            <person name="Sheu S.Y."/>
        </authorList>
    </citation>
    <scope>NUCLEOTIDE SEQUENCE [LARGE SCALE GENOMIC DNA]</scope>
    <source>
        <strain evidence="9 10">KMB9</strain>
    </source>
</reference>
<dbReference type="Proteomes" id="UP000252357">
    <property type="component" value="Unassembled WGS sequence"/>
</dbReference>
<evidence type="ECO:0000256" key="4">
    <source>
        <dbReference type="ARBA" id="ARBA00022982"/>
    </source>
</evidence>
<dbReference type="GO" id="GO:0020037">
    <property type="term" value="F:heme binding"/>
    <property type="evidence" value="ECO:0007669"/>
    <property type="project" value="InterPro"/>
</dbReference>
<dbReference type="GO" id="GO:0009055">
    <property type="term" value="F:electron transfer activity"/>
    <property type="evidence" value="ECO:0007669"/>
    <property type="project" value="InterPro"/>
</dbReference>
<dbReference type="RefSeq" id="WP_114402368.1">
    <property type="nucleotide sequence ID" value="NZ_QPGB01000002.1"/>
</dbReference>
<sequence length="108" mass="11611">MTFSIKSFFCLSALFLAATAPVNAAEGNAKAAEAKISMCIGCHQIPDYKASFPTVYSVPLIKGQNAKYIEAALNAYKKGERSHPTMRGIAKQLSDQDIADLAAYYGSK</sequence>
<evidence type="ECO:0000256" key="5">
    <source>
        <dbReference type="ARBA" id="ARBA00023004"/>
    </source>
</evidence>
<dbReference type="GO" id="GO:0046872">
    <property type="term" value="F:metal ion binding"/>
    <property type="evidence" value="ECO:0007669"/>
    <property type="project" value="UniProtKB-KW"/>
</dbReference>
<proteinExistence type="predicted"/>
<keyword evidence="7" id="KW-0732">Signal</keyword>
<evidence type="ECO:0000259" key="8">
    <source>
        <dbReference type="PROSITE" id="PS51007"/>
    </source>
</evidence>
<feature type="signal peptide" evidence="7">
    <location>
        <begin position="1"/>
        <end position="24"/>
    </location>
</feature>
<keyword evidence="10" id="KW-1185">Reference proteome</keyword>
<keyword evidence="5 6" id="KW-0408">Iron</keyword>
<evidence type="ECO:0000256" key="3">
    <source>
        <dbReference type="ARBA" id="ARBA00022723"/>
    </source>
</evidence>
<dbReference type="InterPro" id="IPR050597">
    <property type="entry name" value="Cytochrome_c_Oxidase_Subunit"/>
</dbReference>
<organism evidence="9 10">
    <name type="scientific">Parvibium lacunae</name>
    <dbReference type="NCBI Taxonomy" id="1888893"/>
    <lineage>
        <taxon>Bacteria</taxon>
        <taxon>Pseudomonadati</taxon>
        <taxon>Pseudomonadota</taxon>
        <taxon>Betaproteobacteria</taxon>
        <taxon>Burkholderiales</taxon>
        <taxon>Alcaligenaceae</taxon>
        <taxon>Parvibium</taxon>
    </lineage>
</organism>
<dbReference type="PANTHER" id="PTHR33751:SF9">
    <property type="entry name" value="CYTOCHROME C4"/>
    <property type="match status" value="1"/>
</dbReference>
<dbReference type="InterPro" id="IPR009056">
    <property type="entry name" value="Cyt_c-like_dom"/>
</dbReference>
<dbReference type="InterPro" id="IPR036909">
    <property type="entry name" value="Cyt_c-like_dom_sf"/>
</dbReference>
<dbReference type="Pfam" id="PF00034">
    <property type="entry name" value="Cytochrom_C"/>
    <property type="match status" value="1"/>
</dbReference>
<name>A0A368L3W4_9BURK</name>
<keyword evidence="4" id="KW-0249">Electron transport</keyword>
<dbReference type="AlphaFoldDB" id="A0A368L3W4"/>
<dbReference type="Gene3D" id="1.10.760.10">
    <property type="entry name" value="Cytochrome c-like domain"/>
    <property type="match status" value="1"/>
</dbReference>
<evidence type="ECO:0000256" key="6">
    <source>
        <dbReference type="PROSITE-ProRule" id="PRU00433"/>
    </source>
</evidence>
<dbReference type="PANTHER" id="PTHR33751">
    <property type="entry name" value="CBB3-TYPE CYTOCHROME C OXIDASE SUBUNIT FIXP"/>
    <property type="match status" value="1"/>
</dbReference>
<comment type="caution">
    <text evidence="9">The sequence shown here is derived from an EMBL/GenBank/DDBJ whole genome shotgun (WGS) entry which is preliminary data.</text>
</comment>
<keyword evidence="3 6" id="KW-0479">Metal-binding</keyword>
<dbReference type="SUPFAM" id="SSF46626">
    <property type="entry name" value="Cytochrome c"/>
    <property type="match status" value="1"/>
</dbReference>
<evidence type="ECO:0000256" key="1">
    <source>
        <dbReference type="ARBA" id="ARBA00022448"/>
    </source>
</evidence>
<keyword evidence="1" id="KW-0813">Transport</keyword>
<keyword evidence="2 6" id="KW-0349">Heme</keyword>
<evidence type="ECO:0000313" key="9">
    <source>
        <dbReference type="EMBL" id="RCS58286.1"/>
    </source>
</evidence>